<reference evidence="2 3" key="1">
    <citation type="journal article" date="2018" name="Sci. Rep.">
        <title>Raphidocelis subcapitata (=Pseudokirchneriella subcapitata) provides an insight into genome evolution and environmental adaptations in the Sphaeropleales.</title>
        <authorList>
            <person name="Suzuki S."/>
            <person name="Yamaguchi H."/>
            <person name="Nakajima N."/>
            <person name="Kawachi M."/>
        </authorList>
    </citation>
    <scope>NUCLEOTIDE SEQUENCE [LARGE SCALE GENOMIC DNA]</scope>
    <source>
        <strain evidence="2 3">NIES-35</strain>
    </source>
</reference>
<dbReference type="AlphaFoldDB" id="A0A2V0P3F0"/>
<protein>
    <submittedName>
        <fullName evidence="2">Uncharacterized protein</fullName>
    </submittedName>
</protein>
<dbReference type="OrthoDB" id="534396at2759"/>
<evidence type="ECO:0000256" key="1">
    <source>
        <dbReference type="SAM" id="SignalP"/>
    </source>
</evidence>
<gene>
    <name evidence="2" type="ORF">Rsub_07208</name>
</gene>
<feature type="chain" id="PRO_5016031081" evidence="1">
    <location>
        <begin position="22"/>
        <end position="225"/>
    </location>
</feature>
<feature type="signal peptide" evidence="1">
    <location>
        <begin position="1"/>
        <end position="21"/>
    </location>
</feature>
<dbReference type="InParanoid" id="A0A2V0P3F0"/>
<accession>A0A2V0P3F0</accession>
<sequence>MRASAVLICALLALCAGAASARQLQQTKIAKLDLPPIADFLPSPDLAMMPMSDFLKKAGLPQWEELGLPPLSELMRPVGQPKSIMGKLPSRADVAKMANDTLVQVVNEMLPPELKALASVQLPRLKMQQVLPTFKLPALPKDLPPLQDLLKALPPIDPKAQIQIPGLPVKLPPAGDLVKMLEQAGQVLNSVPLPSNIPSLQEMLAVVNSVSNTVNGVIAAPKTAG</sequence>
<evidence type="ECO:0000313" key="2">
    <source>
        <dbReference type="EMBL" id="GBF94394.1"/>
    </source>
</evidence>
<keyword evidence="3" id="KW-1185">Reference proteome</keyword>
<name>A0A2V0P3F0_9CHLO</name>
<dbReference type="Proteomes" id="UP000247498">
    <property type="component" value="Unassembled WGS sequence"/>
</dbReference>
<dbReference type="EMBL" id="BDRX01000051">
    <property type="protein sequence ID" value="GBF94394.1"/>
    <property type="molecule type" value="Genomic_DNA"/>
</dbReference>
<keyword evidence="1" id="KW-0732">Signal</keyword>
<organism evidence="2 3">
    <name type="scientific">Raphidocelis subcapitata</name>
    <dbReference type="NCBI Taxonomy" id="307507"/>
    <lineage>
        <taxon>Eukaryota</taxon>
        <taxon>Viridiplantae</taxon>
        <taxon>Chlorophyta</taxon>
        <taxon>core chlorophytes</taxon>
        <taxon>Chlorophyceae</taxon>
        <taxon>CS clade</taxon>
        <taxon>Sphaeropleales</taxon>
        <taxon>Selenastraceae</taxon>
        <taxon>Raphidocelis</taxon>
    </lineage>
</organism>
<comment type="caution">
    <text evidence="2">The sequence shown here is derived from an EMBL/GenBank/DDBJ whole genome shotgun (WGS) entry which is preliminary data.</text>
</comment>
<proteinExistence type="predicted"/>
<evidence type="ECO:0000313" key="3">
    <source>
        <dbReference type="Proteomes" id="UP000247498"/>
    </source>
</evidence>